<organism evidence="18 19">
    <name type="scientific">Arcticibacterium luteifluviistationis</name>
    <dbReference type="NCBI Taxonomy" id="1784714"/>
    <lineage>
        <taxon>Bacteria</taxon>
        <taxon>Pseudomonadati</taxon>
        <taxon>Bacteroidota</taxon>
        <taxon>Cytophagia</taxon>
        <taxon>Cytophagales</taxon>
        <taxon>Leadbetterellaceae</taxon>
        <taxon>Arcticibacterium</taxon>
    </lineage>
</organism>
<keyword evidence="6 13" id="KW-0686">Riboflavin biosynthesis</keyword>
<dbReference type="Proteomes" id="UP000249873">
    <property type="component" value="Chromosome"/>
</dbReference>
<comment type="similarity">
    <text evidence="4 13">In the N-terminal section; belongs to the cytidine and deoxycytidylate deaminase family.</text>
</comment>
<evidence type="ECO:0000256" key="11">
    <source>
        <dbReference type="ARBA" id="ARBA00023002"/>
    </source>
</evidence>
<dbReference type="GO" id="GO:0009231">
    <property type="term" value="P:riboflavin biosynthetic process"/>
    <property type="evidence" value="ECO:0007669"/>
    <property type="project" value="UniProtKB-UniPathway"/>
</dbReference>
<dbReference type="Gene3D" id="3.40.140.10">
    <property type="entry name" value="Cytidine Deaminase, domain 2"/>
    <property type="match status" value="1"/>
</dbReference>
<evidence type="ECO:0000256" key="15">
    <source>
        <dbReference type="PIRSR" id="PIRSR006769-2"/>
    </source>
</evidence>
<keyword evidence="19" id="KW-1185">Reference proteome</keyword>
<feature type="binding site" evidence="16">
    <location>
        <position position="50"/>
    </location>
    <ligand>
        <name>Zn(2+)</name>
        <dbReference type="ChEBI" id="CHEBI:29105"/>
        <note>catalytic</note>
    </ligand>
</feature>
<feature type="active site" description="Proton donor" evidence="14">
    <location>
        <position position="52"/>
    </location>
</feature>
<accession>A0A2Z4GDW4</accession>
<dbReference type="InterPro" id="IPR016192">
    <property type="entry name" value="APOBEC/CMP_deaminase_Zn-bd"/>
</dbReference>
<dbReference type="InterPro" id="IPR016193">
    <property type="entry name" value="Cytidine_deaminase-like"/>
</dbReference>
<evidence type="ECO:0000256" key="13">
    <source>
        <dbReference type="PIRNR" id="PIRNR006769"/>
    </source>
</evidence>
<dbReference type="Pfam" id="PF00383">
    <property type="entry name" value="dCMP_cyt_deam_1"/>
    <property type="match status" value="1"/>
</dbReference>
<dbReference type="EC" id="3.5.4.26" evidence="13"/>
<dbReference type="InterPro" id="IPR002125">
    <property type="entry name" value="CMP_dCMP_dom"/>
</dbReference>
<feature type="binding site" evidence="15">
    <location>
        <position position="206"/>
    </location>
    <ligand>
        <name>substrate</name>
    </ligand>
</feature>
<dbReference type="UniPathway" id="UPA00275">
    <property type="reaction ID" value="UER00401"/>
</dbReference>
<comment type="pathway">
    <text evidence="3 13">Cofactor biosynthesis; riboflavin biosynthesis; 5-amino-6-(D-ribitylamino)uracil from GTP: step 3/4.</text>
</comment>
<evidence type="ECO:0000256" key="12">
    <source>
        <dbReference type="ARBA" id="ARBA00023268"/>
    </source>
</evidence>
<dbReference type="InterPro" id="IPR002734">
    <property type="entry name" value="RibDG_C"/>
</dbReference>
<dbReference type="EC" id="1.1.1.193" evidence="13"/>
<keyword evidence="12" id="KW-0511">Multifunctional enzyme</keyword>
<dbReference type="AlphaFoldDB" id="A0A2Z4GDW4"/>
<evidence type="ECO:0000256" key="6">
    <source>
        <dbReference type="ARBA" id="ARBA00022619"/>
    </source>
</evidence>
<dbReference type="PANTHER" id="PTHR38011">
    <property type="entry name" value="DIHYDROFOLATE REDUCTASE FAMILY PROTEIN (AFU_ORTHOLOGUE AFUA_8G06820)"/>
    <property type="match status" value="1"/>
</dbReference>
<feature type="binding site" evidence="15">
    <location>
        <position position="186"/>
    </location>
    <ligand>
        <name>substrate</name>
    </ligand>
</feature>
<evidence type="ECO:0000256" key="14">
    <source>
        <dbReference type="PIRSR" id="PIRSR006769-1"/>
    </source>
</evidence>
<gene>
    <name evidence="18" type="primary">ribD</name>
    <name evidence="18" type="ORF">DJ013_14820</name>
</gene>
<evidence type="ECO:0000256" key="10">
    <source>
        <dbReference type="ARBA" id="ARBA00022857"/>
    </source>
</evidence>
<comment type="catalytic activity">
    <reaction evidence="13">
        <text>5-amino-6-(5-phospho-D-ribitylamino)uracil + NADP(+) = 5-amino-6-(5-phospho-D-ribosylamino)uracil + NADPH + H(+)</text>
        <dbReference type="Rhea" id="RHEA:17845"/>
        <dbReference type="ChEBI" id="CHEBI:15378"/>
        <dbReference type="ChEBI" id="CHEBI:57783"/>
        <dbReference type="ChEBI" id="CHEBI:58349"/>
        <dbReference type="ChEBI" id="CHEBI:58421"/>
        <dbReference type="ChEBI" id="CHEBI:58453"/>
        <dbReference type="EC" id="1.1.1.193"/>
    </reaction>
</comment>
<feature type="binding site" evidence="16">
    <location>
        <position position="86"/>
    </location>
    <ligand>
        <name>Zn(2+)</name>
        <dbReference type="ChEBI" id="CHEBI:29105"/>
        <note>catalytic</note>
    </ligand>
</feature>
<proteinExistence type="inferred from homology"/>
<evidence type="ECO:0000256" key="3">
    <source>
        <dbReference type="ARBA" id="ARBA00004910"/>
    </source>
</evidence>
<dbReference type="NCBIfam" id="TIGR00326">
    <property type="entry name" value="eubact_ribD"/>
    <property type="match status" value="1"/>
</dbReference>
<dbReference type="PIRSF" id="PIRSF006769">
    <property type="entry name" value="RibD"/>
    <property type="match status" value="1"/>
</dbReference>
<evidence type="ECO:0000256" key="7">
    <source>
        <dbReference type="ARBA" id="ARBA00022723"/>
    </source>
</evidence>
<comment type="similarity">
    <text evidence="5 13">In the C-terminal section; belongs to the HTP reductase family.</text>
</comment>
<dbReference type="Gene3D" id="3.40.430.10">
    <property type="entry name" value="Dihydrofolate Reductase, subunit A"/>
    <property type="match status" value="1"/>
</dbReference>
<feature type="binding site" evidence="15">
    <location>
        <position position="209"/>
    </location>
    <ligand>
        <name>substrate</name>
    </ligand>
</feature>
<comment type="cofactor">
    <cofactor evidence="13 16">
        <name>Zn(2+)</name>
        <dbReference type="ChEBI" id="CHEBI:29105"/>
    </cofactor>
    <text evidence="13 16">Binds 1 zinc ion.</text>
</comment>
<dbReference type="PROSITE" id="PS00903">
    <property type="entry name" value="CYT_DCMP_DEAMINASES_1"/>
    <property type="match status" value="1"/>
</dbReference>
<feature type="binding site" evidence="15">
    <location>
        <position position="284"/>
    </location>
    <ligand>
        <name>substrate</name>
    </ligand>
</feature>
<dbReference type="FunFam" id="3.40.140.10:FF:000025">
    <property type="entry name" value="Riboflavin biosynthesis protein RibD"/>
    <property type="match status" value="1"/>
</dbReference>
<keyword evidence="10 13" id="KW-0521">NADP</keyword>
<comment type="pathway">
    <text evidence="2 13">Cofactor biosynthesis; riboflavin biosynthesis; 5-amino-6-(D-ribitylamino)uracil from GTP: step 2/4.</text>
</comment>
<sequence length="347" mass="38965">MKHEHFMERALELAKKGEGSVSPNPMVGCVLVHNDIIIGEGWHKKFGEAHAEVNAINSVIDKSLIPLSTAYVSLEPCSHFGKTPPCADLLIKEGVSKVVICNTDPNLKVNGNGIQKLKNAGIEVVTGILEEKGSYLNRRFFKSQTSKKPYVILKWAESANGCVANSESKPVQISGDFAQLYSHKWRSNEDAIMVGSKTVINDNPSLSTRYWSGKNPIRVVLFPDIDINAKYQILDQSVKTYVFNKSHSLINGHVEFIKFNVNSNILDFILSELHQRDITSLMVEGGPRLHEMFINNNLYDEIRVFKSKKLIIPEGLNAVTVPKNLLEIENIDLKTDFLRIYSKEFQP</sequence>
<evidence type="ECO:0000313" key="19">
    <source>
        <dbReference type="Proteomes" id="UP000249873"/>
    </source>
</evidence>
<dbReference type="KEGG" id="als:DJ013_14820"/>
<dbReference type="PROSITE" id="PS51747">
    <property type="entry name" value="CYT_DCMP_DEAMINASES_2"/>
    <property type="match status" value="1"/>
</dbReference>
<comment type="catalytic activity">
    <reaction evidence="13">
        <text>2,5-diamino-6-hydroxy-4-(5-phosphoribosylamino)-pyrimidine + H2O + H(+) = 5-amino-6-(5-phospho-D-ribosylamino)uracil + NH4(+)</text>
        <dbReference type="Rhea" id="RHEA:21868"/>
        <dbReference type="ChEBI" id="CHEBI:15377"/>
        <dbReference type="ChEBI" id="CHEBI:15378"/>
        <dbReference type="ChEBI" id="CHEBI:28938"/>
        <dbReference type="ChEBI" id="CHEBI:58453"/>
        <dbReference type="ChEBI" id="CHEBI:58614"/>
        <dbReference type="EC" id="3.5.4.26"/>
    </reaction>
</comment>
<feature type="binding site" evidence="15">
    <location>
        <position position="156"/>
    </location>
    <ligand>
        <name>NADP(+)</name>
        <dbReference type="ChEBI" id="CHEBI:58349"/>
    </ligand>
</feature>
<dbReference type="CDD" id="cd01284">
    <property type="entry name" value="Riboflavin_deaminase-reductase"/>
    <property type="match status" value="1"/>
</dbReference>
<evidence type="ECO:0000313" key="18">
    <source>
        <dbReference type="EMBL" id="AWV99364.1"/>
    </source>
</evidence>
<dbReference type="EMBL" id="CP029480">
    <property type="protein sequence ID" value="AWV99364.1"/>
    <property type="molecule type" value="Genomic_DNA"/>
</dbReference>
<dbReference type="SUPFAM" id="SSF53597">
    <property type="entry name" value="Dihydrofolate reductase-like"/>
    <property type="match status" value="1"/>
</dbReference>
<protein>
    <recommendedName>
        <fullName evidence="13">Riboflavin biosynthesis protein RibD</fullName>
    </recommendedName>
    <domain>
        <recommendedName>
            <fullName evidence="13">Diaminohydroxyphosphoribosylaminopyrimidine deaminase</fullName>
            <shortName evidence="13">DRAP deaminase</shortName>
            <ecNumber evidence="13">3.5.4.26</ecNumber>
        </recommendedName>
        <alternativeName>
            <fullName evidence="13">Riboflavin-specific deaminase</fullName>
        </alternativeName>
    </domain>
    <domain>
        <recommendedName>
            <fullName evidence="13">5-amino-6-(5-phosphoribosylamino)uracil reductase</fullName>
            <ecNumber evidence="13">1.1.1.193</ecNumber>
        </recommendedName>
        <alternativeName>
            <fullName evidence="13">HTP reductase</fullName>
        </alternativeName>
    </domain>
</protein>
<evidence type="ECO:0000256" key="2">
    <source>
        <dbReference type="ARBA" id="ARBA00004882"/>
    </source>
</evidence>
<evidence type="ECO:0000256" key="8">
    <source>
        <dbReference type="ARBA" id="ARBA00022801"/>
    </source>
</evidence>
<name>A0A2Z4GDW4_9BACT</name>
<feature type="binding site" evidence="16">
    <location>
        <position position="77"/>
    </location>
    <ligand>
        <name>Zn(2+)</name>
        <dbReference type="ChEBI" id="CHEBI:29105"/>
        <note>catalytic</note>
    </ligand>
</feature>
<comment type="function">
    <text evidence="1 13">Converts 2,5-diamino-6-(ribosylamino)-4(3h)-pyrimidinone 5'-phosphate into 5-amino-6-(ribosylamino)-2,4(1h,3h)-pyrimidinedione 5'-phosphate.</text>
</comment>
<feature type="binding site" evidence="15">
    <location>
        <position position="198"/>
    </location>
    <ligand>
        <name>NADP(+)</name>
        <dbReference type="ChEBI" id="CHEBI:58349"/>
    </ligand>
</feature>
<evidence type="ECO:0000256" key="1">
    <source>
        <dbReference type="ARBA" id="ARBA00002151"/>
    </source>
</evidence>
<dbReference type="OrthoDB" id="9800865at2"/>
<dbReference type="GO" id="GO:0008270">
    <property type="term" value="F:zinc ion binding"/>
    <property type="evidence" value="ECO:0007669"/>
    <property type="project" value="InterPro"/>
</dbReference>
<feature type="binding site" evidence="15">
    <location>
        <position position="202"/>
    </location>
    <ligand>
        <name>NADP(+)</name>
        <dbReference type="ChEBI" id="CHEBI:58349"/>
    </ligand>
</feature>
<dbReference type="InterPro" id="IPR024072">
    <property type="entry name" value="DHFR-like_dom_sf"/>
</dbReference>
<reference evidence="18 19" key="1">
    <citation type="submission" date="2018-05" db="EMBL/GenBank/DDBJ databases">
        <title>Complete genome sequence of Arcticibacterium luteifluviistationis SM1504T, a cytophagaceae bacterium isolated from Arctic surface seawater.</title>
        <authorList>
            <person name="Li Y."/>
            <person name="Qin Q.-L."/>
        </authorList>
    </citation>
    <scope>NUCLEOTIDE SEQUENCE [LARGE SCALE GENOMIC DNA]</scope>
    <source>
        <strain evidence="18 19">SM1504</strain>
    </source>
</reference>
<dbReference type="PANTHER" id="PTHR38011:SF7">
    <property type="entry name" value="2,5-DIAMINO-6-RIBOSYLAMINO-4(3H)-PYRIMIDINONE 5'-PHOSPHATE REDUCTASE"/>
    <property type="match status" value="1"/>
</dbReference>
<dbReference type="GO" id="GO:0008835">
    <property type="term" value="F:diaminohydroxyphosphoribosylaminopyrimidine deaminase activity"/>
    <property type="evidence" value="ECO:0007669"/>
    <property type="project" value="UniProtKB-EC"/>
</dbReference>
<dbReference type="SUPFAM" id="SSF53927">
    <property type="entry name" value="Cytidine deaminase-like"/>
    <property type="match status" value="1"/>
</dbReference>
<evidence type="ECO:0000256" key="4">
    <source>
        <dbReference type="ARBA" id="ARBA00005259"/>
    </source>
</evidence>
<dbReference type="Pfam" id="PF01872">
    <property type="entry name" value="RibD_C"/>
    <property type="match status" value="1"/>
</dbReference>
<keyword evidence="8 13" id="KW-0378">Hydrolase</keyword>
<dbReference type="GO" id="GO:0008703">
    <property type="term" value="F:5-amino-6-(5-phosphoribosylamino)uracil reductase activity"/>
    <property type="evidence" value="ECO:0007669"/>
    <property type="project" value="UniProtKB-EC"/>
</dbReference>
<feature type="domain" description="CMP/dCMP-type deaminase" evidence="17">
    <location>
        <begin position="1"/>
        <end position="125"/>
    </location>
</feature>
<evidence type="ECO:0000256" key="16">
    <source>
        <dbReference type="PIRSR" id="PIRSR006769-3"/>
    </source>
</evidence>
<evidence type="ECO:0000256" key="5">
    <source>
        <dbReference type="ARBA" id="ARBA00007417"/>
    </source>
</evidence>
<dbReference type="RefSeq" id="WP_111372715.1">
    <property type="nucleotide sequence ID" value="NZ_CP029480.1"/>
</dbReference>
<dbReference type="InterPro" id="IPR050765">
    <property type="entry name" value="Riboflavin_Biosynth_HTPR"/>
</dbReference>
<dbReference type="InterPro" id="IPR004794">
    <property type="entry name" value="Eubact_RibD"/>
</dbReference>
<keyword evidence="11 13" id="KW-0560">Oxidoreductase</keyword>
<evidence type="ECO:0000259" key="17">
    <source>
        <dbReference type="PROSITE" id="PS51747"/>
    </source>
</evidence>
<evidence type="ECO:0000256" key="9">
    <source>
        <dbReference type="ARBA" id="ARBA00022833"/>
    </source>
</evidence>
<keyword evidence="7 13" id="KW-0479">Metal-binding</keyword>
<keyword evidence="9 13" id="KW-0862">Zinc</keyword>